<name>A0AAV7F8C3_ARIFI</name>
<dbReference type="Proteomes" id="UP000825729">
    <property type="component" value="Unassembled WGS sequence"/>
</dbReference>
<evidence type="ECO:0000313" key="3">
    <source>
        <dbReference type="Proteomes" id="UP000825729"/>
    </source>
</evidence>
<sequence>MTRLCQKKTQKGAGLQCGNWVGGVYSGGPCARRGALEEVDGESPHFERSSGFRRGETGRDGNPVICESNVFAKDPVTSSLLSLSSPSDFFRPGPGVGGIDLRSLVLHQWLLDQATLVNTFLQLLMPGAGAYPSQFSLLTRTVEREGGKDIQ</sequence>
<evidence type="ECO:0000256" key="1">
    <source>
        <dbReference type="SAM" id="MobiDB-lite"/>
    </source>
</evidence>
<evidence type="ECO:0000313" key="2">
    <source>
        <dbReference type="EMBL" id="KAG9457417.1"/>
    </source>
</evidence>
<feature type="compositionally biased region" description="Basic and acidic residues" evidence="1">
    <location>
        <begin position="42"/>
        <end position="59"/>
    </location>
</feature>
<protein>
    <submittedName>
        <fullName evidence="2">Uncharacterized protein</fullName>
    </submittedName>
</protein>
<dbReference type="AlphaFoldDB" id="A0AAV7F8C3"/>
<dbReference type="EMBL" id="JAINDJ010000002">
    <property type="protein sequence ID" value="KAG9457417.1"/>
    <property type="molecule type" value="Genomic_DNA"/>
</dbReference>
<comment type="caution">
    <text evidence="2">The sequence shown here is derived from an EMBL/GenBank/DDBJ whole genome shotgun (WGS) entry which is preliminary data.</text>
</comment>
<organism evidence="2 3">
    <name type="scientific">Aristolochia fimbriata</name>
    <name type="common">White veined hardy Dutchman's pipe vine</name>
    <dbReference type="NCBI Taxonomy" id="158543"/>
    <lineage>
        <taxon>Eukaryota</taxon>
        <taxon>Viridiplantae</taxon>
        <taxon>Streptophyta</taxon>
        <taxon>Embryophyta</taxon>
        <taxon>Tracheophyta</taxon>
        <taxon>Spermatophyta</taxon>
        <taxon>Magnoliopsida</taxon>
        <taxon>Magnoliidae</taxon>
        <taxon>Piperales</taxon>
        <taxon>Aristolochiaceae</taxon>
        <taxon>Aristolochia</taxon>
    </lineage>
</organism>
<reference evidence="2 3" key="1">
    <citation type="submission" date="2021-07" db="EMBL/GenBank/DDBJ databases">
        <title>The Aristolochia fimbriata genome: insights into angiosperm evolution, floral development and chemical biosynthesis.</title>
        <authorList>
            <person name="Jiao Y."/>
        </authorList>
    </citation>
    <scope>NUCLEOTIDE SEQUENCE [LARGE SCALE GENOMIC DNA]</scope>
    <source>
        <strain evidence="2">IBCAS-2021</strain>
        <tissue evidence="2">Leaf</tissue>
    </source>
</reference>
<keyword evidence="3" id="KW-1185">Reference proteome</keyword>
<accession>A0AAV7F8C3</accession>
<feature type="region of interest" description="Disordered" evidence="1">
    <location>
        <begin position="41"/>
        <end position="60"/>
    </location>
</feature>
<proteinExistence type="predicted"/>
<gene>
    <name evidence="2" type="ORF">H6P81_001925</name>
</gene>